<reference evidence="2" key="2">
    <citation type="submission" date="2025-09" db="UniProtKB">
        <authorList>
            <consortium name="Ensembl"/>
        </authorList>
    </citation>
    <scope>IDENTIFICATION</scope>
</reference>
<dbReference type="InterPro" id="IPR043502">
    <property type="entry name" value="DNA/RNA_pol_sf"/>
</dbReference>
<keyword evidence="3" id="KW-1185">Reference proteome</keyword>
<dbReference type="InterPro" id="IPR000477">
    <property type="entry name" value="RT_dom"/>
</dbReference>
<name>A0A8C1LNW2_CYPCA</name>
<feature type="domain" description="Reverse transcriptase" evidence="1">
    <location>
        <begin position="494"/>
        <end position="768"/>
    </location>
</feature>
<evidence type="ECO:0000313" key="3">
    <source>
        <dbReference type="Proteomes" id="UP000694427"/>
    </source>
</evidence>
<dbReference type="Pfam" id="PF00078">
    <property type="entry name" value="RVT_1"/>
    <property type="match status" value="1"/>
</dbReference>
<organism evidence="2 3">
    <name type="scientific">Cyprinus carpio</name>
    <name type="common">Common carp</name>
    <dbReference type="NCBI Taxonomy" id="7962"/>
    <lineage>
        <taxon>Eukaryota</taxon>
        <taxon>Metazoa</taxon>
        <taxon>Chordata</taxon>
        <taxon>Craniata</taxon>
        <taxon>Vertebrata</taxon>
        <taxon>Euteleostomi</taxon>
        <taxon>Actinopterygii</taxon>
        <taxon>Neopterygii</taxon>
        <taxon>Teleostei</taxon>
        <taxon>Ostariophysi</taxon>
        <taxon>Cypriniformes</taxon>
        <taxon>Cyprinidae</taxon>
        <taxon>Cyprininae</taxon>
        <taxon>Cyprinus</taxon>
    </lineage>
</organism>
<dbReference type="GO" id="GO:0003824">
    <property type="term" value="F:catalytic activity"/>
    <property type="evidence" value="ECO:0007669"/>
    <property type="project" value="InterPro"/>
</dbReference>
<protein>
    <recommendedName>
        <fullName evidence="1">Reverse transcriptase domain-containing protein</fullName>
    </recommendedName>
</protein>
<evidence type="ECO:0000313" key="2">
    <source>
        <dbReference type="Ensembl" id="ENSCCRP00010064519.1"/>
    </source>
</evidence>
<sequence length="965" mass="107015">MCFQIPTITTTRKPRITLCRQRNPNNLHTLPMSANTLSFSIGLWNCQSAVNKADFITSIISHSKLNLMALTETWIKPEDTATPAALSNNFSFSHSPRLTGRGGGTGLLISNDWKFNPLPSLGINSSFESHSVTVTYPLKIHFVVVYRPPGPLGNFLDELDVLLSTFPEDGTPLVMLGDFNIHLDKPLSADFHTLLASFDLNRVSTTATHKSGNQLDLIYTRHCSTDHVLVTPLHTSDHFLLTLNLNMVPDTSFTPPHVIFRRNLRSLSPSRLSAMVSSSLPSPKLLASFDANSATDTFCSTLTSCLDTVCPLSSRPARTTPSAPWLSDVLREHRSKLRAAERLWRKSKNTTDLNVYQSLLSSFSANVSTAKKTYYHNKINNSSNSRMLFKTFSSLLCPPPPPPASSLIADDFATFFINKIKNISAQFSTPQSIKHISQTNIHSFTSFSSLSEAEVSKLILSNHPTTCPLDPIPSHLLQAISPAVVPALTHIINTSLHTGVFPSSFRQARITPLLKKPTLNPSLLENYRPVSLLPFIAKTLERAVFNQVSTFLTQNNLLDSNQSGFRSGHSTETALLSVVEALRLARAESKSSILILLDLSAAFDTVNHQILLSTLLTKGISGTALQWFESYLSDRSFKVSWRGEVSKSQHLTTGVPQGSVLGPLLFSVYMASLGSVIQKHGFSYHCYADDTQLYLSFHPDDPSVAARISACLTDISCWMKDHHLQLNLAKTELLVVPANPSFHHNFTIKLGTSTITPSKTARNLGVMIDDQLTFSDHIAKTVRSCRFALFNIKKIRPFLSEHAAQLLVQALVLSRLDYCNALLAGLPASSIKPLQLIQNAAARLIFNEPKRIHVTPLFINLHWLPIAARIKFKALMFAYKTTTGSAPLYLNSLLQTYVPSRSLRSASEHRLIVPSQRSTKSLLRTFKLNVPSWWNDLPNSIRAAESLAIFKNRLKTHLFHLYLTL</sequence>
<dbReference type="InterPro" id="IPR005135">
    <property type="entry name" value="Endo/exonuclease/phosphatase"/>
</dbReference>
<dbReference type="SUPFAM" id="SSF56219">
    <property type="entry name" value="DNase I-like"/>
    <property type="match status" value="1"/>
</dbReference>
<reference evidence="2" key="1">
    <citation type="submission" date="2025-08" db="UniProtKB">
        <authorList>
            <consortium name="Ensembl"/>
        </authorList>
    </citation>
    <scope>IDENTIFICATION</scope>
</reference>
<dbReference type="Gene3D" id="3.60.10.10">
    <property type="entry name" value="Endonuclease/exonuclease/phosphatase"/>
    <property type="match status" value="1"/>
</dbReference>
<dbReference type="AlphaFoldDB" id="A0A8C1LNW2"/>
<dbReference type="SUPFAM" id="SSF56672">
    <property type="entry name" value="DNA/RNA polymerases"/>
    <property type="match status" value="1"/>
</dbReference>
<dbReference type="Ensembl" id="ENSCCRT00010070893.1">
    <property type="protein sequence ID" value="ENSCCRP00010064519.1"/>
    <property type="gene ID" value="ENSCCRG00010027575.1"/>
</dbReference>
<proteinExistence type="predicted"/>
<evidence type="ECO:0000259" key="1">
    <source>
        <dbReference type="PROSITE" id="PS50878"/>
    </source>
</evidence>
<dbReference type="PROSITE" id="PS50878">
    <property type="entry name" value="RT_POL"/>
    <property type="match status" value="1"/>
</dbReference>
<accession>A0A8C1LNW2</accession>
<dbReference type="Proteomes" id="UP000694427">
    <property type="component" value="Unplaced"/>
</dbReference>
<dbReference type="Pfam" id="PF03372">
    <property type="entry name" value="Exo_endo_phos"/>
    <property type="match status" value="1"/>
</dbReference>
<dbReference type="InterPro" id="IPR036691">
    <property type="entry name" value="Endo/exonu/phosph_ase_sf"/>
</dbReference>
<dbReference type="CDD" id="cd01650">
    <property type="entry name" value="RT_nLTR_like"/>
    <property type="match status" value="1"/>
</dbReference>
<dbReference type="PANTHER" id="PTHR33332">
    <property type="entry name" value="REVERSE TRANSCRIPTASE DOMAIN-CONTAINING PROTEIN"/>
    <property type="match status" value="1"/>
</dbReference>